<feature type="compositionally biased region" description="Polar residues" evidence="1">
    <location>
        <begin position="313"/>
        <end position="322"/>
    </location>
</feature>
<dbReference type="GO" id="GO:0005737">
    <property type="term" value="C:cytoplasm"/>
    <property type="evidence" value="ECO:0007669"/>
    <property type="project" value="TreeGrafter"/>
</dbReference>
<feature type="region of interest" description="Disordered" evidence="1">
    <location>
        <begin position="73"/>
        <end position="187"/>
    </location>
</feature>
<dbReference type="GO" id="GO:0061001">
    <property type="term" value="P:regulation of dendritic spine morphogenesis"/>
    <property type="evidence" value="ECO:0007669"/>
    <property type="project" value="TreeGrafter"/>
</dbReference>
<feature type="region of interest" description="Disordered" evidence="1">
    <location>
        <begin position="458"/>
        <end position="505"/>
    </location>
</feature>
<dbReference type="PANTHER" id="PTHR22741">
    <property type="entry name" value="P140CAP/SNIP-RELATED"/>
    <property type="match status" value="1"/>
</dbReference>
<proteinExistence type="predicted"/>
<dbReference type="Proteomes" id="UP000314294">
    <property type="component" value="Unassembled WGS sequence"/>
</dbReference>
<dbReference type="AlphaFoldDB" id="A0A4Z2FAD8"/>
<feature type="compositionally biased region" description="Low complexity" evidence="1">
    <location>
        <begin position="128"/>
        <end position="145"/>
    </location>
</feature>
<feature type="compositionally biased region" description="Polar residues" evidence="1">
    <location>
        <begin position="73"/>
        <end position="85"/>
    </location>
</feature>
<evidence type="ECO:0000313" key="2">
    <source>
        <dbReference type="EMBL" id="TNN37841.1"/>
    </source>
</evidence>
<protein>
    <submittedName>
        <fullName evidence="2">SRC kinase signaling inhibitor 1</fullName>
    </submittedName>
</protein>
<comment type="caution">
    <text evidence="2">The sequence shown here is derived from an EMBL/GenBank/DDBJ whole genome shotgun (WGS) entry which is preliminary data.</text>
</comment>
<dbReference type="GO" id="GO:0015629">
    <property type="term" value="C:actin cytoskeleton"/>
    <property type="evidence" value="ECO:0007669"/>
    <property type="project" value="TreeGrafter"/>
</dbReference>
<organism evidence="2 3">
    <name type="scientific">Liparis tanakae</name>
    <name type="common">Tanaka's snailfish</name>
    <dbReference type="NCBI Taxonomy" id="230148"/>
    <lineage>
        <taxon>Eukaryota</taxon>
        <taxon>Metazoa</taxon>
        <taxon>Chordata</taxon>
        <taxon>Craniata</taxon>
        <taxon>Vertebrata</taxon>
        <taxon>Euteleostomi</taxon>
        <taxon>Actinopterygii</taxon>
        <taxon>Neopterygii</taxon>
        <taxon>Teleostei</taxon>
        <taxon>Neoteleostei</taxon>
        <taxon>Acanthomorphata</taxon>
        <taxon>Eupercaria</taxon>
        <taxon>Perciformes</taxon>
        <taxon>Cottioidei</taxon>
        <taxon>Cottales</taxon>
        <taxon>Liparidae</taxon>
        <taxon>Liparis</taxon>
    </lineage>
</organism>
<evidence type="ECO:0000256" key="1">
    <source>
        <dbReference type="SAM" id="MobiDB-lite"/>
    </source>
</evidence>
<evidence type="ECO:0000313" key="3">
    <source>
        <dbReference type="Proteomes" id="UP000314294"/>
    </source>
</evidence>
<feature type="compositionally biased region" description="Polar residues" evidence="1">
    <location>
        <begin position="458"/>
        <end position="485"/>
    </location>
</feature>
<feature type="region of interest" description="Disordered" evidence="1">
    <location>
        <begin position="295"/>
        <end position="372"/>
    </location>
</feature>
<sequence length="600" mass="64656">MILLLGVYVEVPSPRCLPPLCLQSRSPRHSQSTQSGLAEQAAKLSFASAESLETMSEADVPSGFNRMNRFRQSLPLSRSASQNKLRSPGGGWVRGRKESVSETETQAQRDMVYSSRDSSPTRRLNTLPSSSSSSSAAAASSSSPSRTRLSYSGGGRPPSFAGPHEQPRHPHHPSAGHGANAGLSPSPSAILERRDVKPDEEVSAKNMALMKSEGLYADPYSLMHEGRLSIASTQSLAAIGDPFGFPVTSGLYRRGSVRSLSTYSAAGLQGDLEDSLYKPGGSLYSDTYSSATLGMGFRMPPSSPQKIPDMQQRDSYSGSPSRASPVRQSFRKDSASSSVFAESPKSRPGSGSEPLCLTAGPDGGGRATPGFGPSLGGQDADISRYSLCPLFCIFCSVMGLWRGVGRDHRLERMEAMEKQIASLTGLVQSVLTRAPDSDSTCGLLRLCMMAGCPPDQGTEFSRTLPFSSSEKTDANSDGSATGTHTPSAPLALMPPPPSNTTPVNSAGRLQMQLHLHGLQHNATDLRKQLGQLRKIQMENQDSVRTLLKRTEAELKLRVADALRKQEDPLQRQRLLVEEERLKYLNEEELIIQQLQSVTTE</sequence>
<accession>A0A4Z2FAD8</accession>
<keyword evidence="3" id="KW-1185">Reference proteome</keyword>
<feature type="compositionally biased region" description="Polar residues" evidence="1">
    <location>
        <begin position="115"/>
        <end position="127"/>
    </location>
</feature>
<dbReference type="OrthoDB" id="6022652at2759"/>
<gene>
    <name evidence="2" type="primary">Srcin1_3</name>
    <name evidence="2" type="ORF">EYF80_051994</name>
</gene>
<reference evidence="2 3" key="1">
    <citation type="submission" date="2019-03" db="EMBL/GenBank/DDBJ databases">
        <title>First draft genome of Liparis tanakae, snailfish: a comprehensive survey of snailfish specific genes.</title>
        <authorList>
            <person name="Kim W."/>
            <person name="Song I."/>
            <person name="Jeong J.-H."/>
            <person name="Kim D."/>
            <person name="Kim S."/>
            <person name="Ryu S."/>
            <person name="Song J.Y."/>
            <person name="Lee S.K."/>
        </authorList>
    </citation>
    <scope>NUCLEOTIDE SEQUENCE [LARGE SCALE GENOMIC DNA]</scope>
    <source>
        <tissue evidence="2">Muscle</tissue>
    </source>
</reference>
<dbReference type="PANTHER" id="PTHR22741:SF5">
    <property type="entry name" value="SRC KINASE SIGNALING INHIBITOR 1"/>
    <property type="match status" value="1"/>
</dbReference>
<dbReference type="GO" id="GO:0014069">
    <property type="term" value="C:postsynaptic density"/>
    <property type="evidence" value="ECO:0007669"/>
    <property type="project" value="TreeGrafter"/>
</dbReference>
<dbReference type="InterPro" id="IPR051825">
    <property type="entry name" value="SRCIN1"/>
</dbReference>
<dbReference type="EMBL" id="SRLO01001434">
    <property type="protein sequence ID" value="TNN37841.1"/>
    <property type="molecule type" value="Genomic_DNA"/>
</dbReference>
<name>A0A4Z2FAD8_9TELE</name>